<protein>
    <submittedName>
        <fullName evidence="2">Uncharacterized protein</fullName>
    </submittedName>
</protein>
<sequence length="355" mass="40822">MVLPFINKERRTNIKKFYRISPAIAYKDLEPVQKESKSSSALKERNRVVFSDKKATDTIYSTYEDRAAFSASRKFFHRNADSKIDIATTARKPLHESFSINKRACGPCCINTSIVKKNQSRNRLNLLKKSQMGYKSKLSLNHQTQTSAPSRSASQQVCFSNRKLASRNSPTERYNPICKEHKRLSSEETKLVGSKRKNQTASDTYYGLDNGIVENPVKQCSINKAPEVIIVGSISDCVKSIPELLRKYKKNKDSQSQRDCRRTKEEIACYFNKGLMPRIPSLKRNKMVATKVPTVRIEQLNSRQEPRRRKRKLCMHNSFIKQKLYKNSSAQAQSGRLNHVKCKDISVNDLWHLPK</sequence>
<organism evidence="2 3">
    <name type="scientific">Euplotes crassus</name>
    <dbReference type="NCBI Taxonomy" id="5936"/>
    <lineage>
        <taxon>Eukaryota</taxon>
        <taxon>Sar</taxon>
        <taxon>Alveolata</taxon>
        <taxon>Ciliophora</taxon>
        <taxon>Intramacronucleata</taxon>
        <taxon>Spirotrichea</taxon>
        <taxon>Hypotrichia</taxon>
        <taxon>Euplotida</taxon>
        <taxon>Euplotidae</taxon>
        <taxon>Moneuplotes</taxon>
    </lineage>
</organism>
<accession>A0AAD1X8X9</accession>
<comment type="caution">
    <text evidence="2">The sequence shown here is derived from an EMBL/GenBank/DDBJ whole genome shotgun (WGS) entry which is preliminary data.</text>
</comment>
<dbReference type="Proteomes" id="UP001295684">
    <property type="component" value="Unassembled WGS sequence"/>
</dbReference>
<dbReference type="EMBL" id="CAMPGE010004257">
    <property type="protein sequence ID" value="CAI2363107.1"/>
    <property type="molecule type" value="Genomic_DNA"/>
</dbReference>
<proteinExistence type="predicted"/>
<feature type="compositionally biased region" description="Polar residues" evidence="1">
    <location>
        <begin position="138"/>
        <end position="159"/>
    </location>
</feature>
<dbReference type="AlphaFoldDB" id="A0AAD1X8X9"/>
<evidence type="ECO:0000313" key="2">
    <source>
        <dbReference type="EMBL" id="CAI2363107.1"/>
    </source>
</evidence>
<name>A0AAD1X8X9_EUPCR</name>
<feature type="region of interest" description="Disordered" evidence="1">
    <location>
        <begin position="138"/>
        <end position="178"/>
    </location>
</feature>
<keyword evidence="3" id="KW-1185">Reference proteome</keyword>
<reference evidence="2" key="1">
    <citation type="submission" date="2023-07" db="EMBL/GenBank/DDBJ databases">
        <authorList>
            <consortium name="AG Swart"/>
            <person name="Singh M."/>
            <person name="Singh A."/>
            <person name="Seah K."/>
            <person name="Emmerich C."/>
        </authorList>
    </citation>
    <scope>NUCLEOTIDE SEQUENCE</scope>
    <source>
        <strain evidence="2">DP1</strain>
    </source>
</reference>
<gene>
    <name evidence="2" type="ORF">ECRASSUSDP1_LOCUS4437</name>
</gene>
<evidence type="ECO:0000256" key="1">
    <source>
        <dbReference type="SAM" id="MobiDB-lite"/>
    </source>
</evidence>
<evidence type="ECO:0000313" key="3">
    <source>
        <dbReference type="Proteomes" id="UP001295684"/>
    </source>
</evidence>